<dbReference type="PANTHER" id="PTHR32309:SF13">
    <property type="entry name" value="FERRIC ENTEROBACTIN TRANSPORT PROTEIN FEPE"/>
    <property type="match status" value="1"/>
</dbReference>
<evidence type="ECO:0000259" key="7">
    <source>
        <dbReference type="Pfam" id="PF02706"/>
    </source>
</evidence>
<evidence type="ECO:0000256" key="3">
    <source>
        <dbReference type="ARBA" id="ARBA00022692"/>
    </source>
</evidence>
<dbReference type="Pfam" id="PF02706">
    <property type="entry name" value="Wzz"/>
    <property type="match status" value="1"/>
</dbReference>
<keyword evidence="4 6" id="KW-1133">Transmembrane helix</keyword>
<dbReference type="Proteomes" id="UP000094412">
    <property type="component" value="Unassembled WGS sequence"/>
</dbReference>
<dbReference type="RefSeq" id="WP_024924922.1">
    <property type="nucleotide sequence ID" value="NZ_MDEO01000031.1"/>
</dbReference>
<feature type="transmembrane region" description="Helical" evidence="6">
    <location>
        <begin position="417"/>
        <end position="439"/>
    </location>
</feature>
<evidence type="ECO:0000313" key="9">
    <source>
        <dbReference type="Proteomes" id="UP000094412"/>
    </source>
</evidence>
<dbReference type="AlphaFoldDB" id="A0A1C2DVQ3"/>
<evidence type="ECO:0000256" key="5">
    <source>
        <dbReference type="ARBA" id="ARBA00023136"/>
    </source>
</evidence>
<gene>
    <name evidence="8" type="ORF">QV13_11480</name>
</gene>
<keyword evidence="3 6" id="KW-0812">Transmembrane</keyword>
<comment type="caution">
    <text evidence="8">The sequence shown here is derived from an EMBL/GenBank/DDBJ whole genome shotgun (WGS) entry which is preliminary data.</text>
</comment>
<feature type="transmembrane region" description="Helical" evidence="6">
    <location>
        <begin position="17"/>
        <end position="38"/>
    </location>
</feature>
<evidence type="ECO:0000256" key="4">
    <source>
        <dbReference type="ARBA" id="ARBA00022989"/>
    </source>
</evidence>
<sequence>MDDLDIRFYLSILLRRLPYLVGIVAAFTIGGIVLALLLPPLYRASAKILVEAPQIPAEMARTTVPISAADQFALIEQEIVTQDNLVALAQRQNVYPNKGEGLTGLEMADDMRDRIHFEPVELSTTRDPQNTTVFSISFDAKDPDLAAKVANDLVETMLSKNLSMRTGRASDTMQFFDQENKRLGVELTRIEADILKFKNANKDALPDSLDFRRSQQGAQQERLAQLERDEAALHSRRDNLVSLFANTGRVASAGPLSPEEQMLQDMNRALADQLTVFAENSPNVVALRARIAAVQKSLKDAQAANAAGGKAGPTELDVQLSDIDERLRFITQEKASITKNLADLAKSIAATPANETTLNSLNRNRANIQEQYNTATAMLAQASTGEQIEIRSKGGRLSMIEPAVVPEKAFQPNRRRIAGVGLAAGIGAGLGLVVLLELLNKTIRRPNELAELLQTQPLATIAYIPRDNEGPSEIWNQLPGFTQMMRLAGLIQTSASSWLRRTGLGNPFTRRAV</sequence>
<dbReference type="InterPro" id="IPR003856">
    <property type="entry name" value="LPS_length_determ_N"/>
</dbReference>
<dbReference type="PANTHER" id="PTHR32309">
    <property type="entry name" value="TYROSINE-PROTEIN KINASE"/>
    <property type="match status" value="1"/>
</dbReference>
<accession>A0A1C2DVQ3</accession>
<evidence type="ECO:0000313" key="8">
    <source>
        <dbReference type="EMBL" id="OCX18842.1"/>
    </source>
</evidence>
<keyword evidence="5 6" id="KW-0472">Membrane</keyword>
<keyword evidence="9" id="KW-1185">Reference proteome</keyword>
<dbReference type="GO" id="GO:0004713">
    <property type="term" value="F:protein tyrosine kinase activity"/>
    <property type="evidence" value="ECO:0007669"/>
    <property type="project" value="TreeGrafter"/>
</dbReference>
<proteinExistence type="predicted"/>
<evidence type="ECO:0000256" key="1">
    <source>
        <dbReference type="ARBA" id="ARBA00004651"/>
    </source>
</evidence>
<evidence type="ECO:0000256" key="2">
    <source>
        <dbReference type="ARBA" id="ARBA00022475"/>
    </source>
</evidence>
<dbReference type="EMBL" id="MDEO01000031">
    <property type="protein sequence ID" value="OCX18842.1"/>
    <property type="molecule type" value="Genomic_DNA"/>
</dbReference>
<keyword evidence="2" id="KW-1003">Cell membrane</keyword>
<dbReference type="OrthoDB" id="8114194at2"/>
<dbReference type="InterPro" id="IPR050445">
    <property type="entry name" value="Bact_polysacc_biosynth/exp"/>
</dbReference>
<dbReference type="STRING" id="1566387.QV13_11480"/>
<feature type="domain" description="Polysaccharide chain length determinant N-terminal" evidence="7">
    <location>
        <begin position="2"/>
        <end position="83"/>
    </location>
</feature>
<reference evidence="8 9" key="1">
    <citation type="submission" date="2016-08" db="EMBL/GenBank/DDBJ databases">
        <title>Whole genome sequence of Mesorhizobium sp. strain UASWS1009 isolated from industrial sewage.</title>
        <authorList>
            <person name="Crovadore J."/>
            <person name="Calmin G."/>
            <person name="Chablais R."/>
            <person name="Cochard B."/>
            <person name="Lefort F."/>
        </authorList>
    </citation>
    <scope>NUCLEOTIDE SEQUENCE [LARGE SCALE GENOMIC DNA]</scope>
    <source>
        <strain evidence="8 9">UASWS1009</strain>
    </source>
</reference>
<evidence type="ECO:0000256" key="6">
    <source>
        <dbReference type="SAM" id="Phobius"/>
    </source>
</evidence>
<protein>
    <recommendedName>
        <fullName evidence="7">Polysaccharide chain length determinant N-terminal domain-containing protein</fullName>
    </recommendedName>
</protein>
<name>A0A1C2DVQ3_9HYPH</name>
<organism evidence="8 9">
    <name type="scientific">Mesorhizobium hungaricum</name>
    <dbReference type="NCBI Taxonomy" id="1566387"/>
    <lineage>
        <taxon>Bacteria</taxon>
        <taxon>Pseudomonadati</taxon>
        <taxon>Pseudomonadota</taxon>
        <taxon>Alphaproteobacteria</taxon>
        <taxon>Hyphomicrobiales</taxon>
        <taxon>Phyllobacteriaceae</taxon>
        <taxon>Mesorhizobium</taxon>
    </lineage>
</organism>
<dbReference type="GO" id="GO:0005886">
    <property type="term" value="C:plasma membrane"/>
    <property type="evidence" value="ECO:0007669"/>
    <property type="project" value="UniProtKB-SubCell"/>
</dbReference>
<comment type="subcellular location">
    <subcellularLocation>
        <location evidence="1">Cell membrane</location>
        <topology evidence="1">Multi-pass membrane protein</topology>
    </subcellularLocation>
</comment>